<sequence>MLFVICCLGDEWRSHLGKDFICSAVTAIACPDPVAAAVLNAIDQGDRQLLQIVLVRYRSEQHPTPNCIGALPLGTTPYG</sequence>
<evidence type="ECO:0000313" key="1">
    <source>
        <dbReference type="EMBL" id="XCM39034.1"/>
    </source>
</evidence>
<name>A0AAU8JJK5_9CYAN</name>
<organism evidence="1">
    <name type="scientific">Planktothricoides raciborskii GIHE-MW2</name>
    <dbReference type="NCBI Taxonomy" id="2792601"/>
    <lineage>
        <taxon>Bacteria</taxon>
        <taxon>Bacillati</taxon>
        <taxon>Cyanobacteriota</taxon>
        <taxon>Cyanophyceae</taxon>
        <taxon>Oscillatoriophycideae</taxon>
        <taxon>Oscillatoriales</taxon>
        <taxon>Oscillatoriaceae</taxon>
        <taxon>Planktothricoides</taxon>
    </lineage>
</organism>
<dbReference type="AlphaFoldDB" id="A0AAU8JJK5"/>
<proteinExistence type="predicted"/>
<dbReference type="EMBL" id="CP159837">
    <property type="protein sequence ID" value="XCM39034.1"/>
    <property type="molecule type" value="Genomic_DNA"/>
</dbReference>
<protein>
    <submittedName>
        <fullName evidence="1">Uncharacterized protein</fullName>
    </submittedName>
</protein>
<dbReference type="RefSeq" id="WP_156331980.1">
    <property type="nucleotide sequence ID" value="NZ_CP159837.1"/>
</dbReference>
<accession>A0AAU8JJK5</accession>
<reference evidence="1" key="1">
    <citation type="submission" date="2024-07" db="EMBL/GenBank/DDBJ databases">
        <authorList>
            <person name="Kim Y.J."/>
            <person name="Jeong J.Y."/>
        </authorList>
    </citation>
    <scope>NUCLEOTIDE SEQUENCE</scope>
    <source>
        <strain evidence="1">GIHE-MW2</strain>
    </source>
</reference>
<gene>
    <name evidence="1" type="ORF">ABWT76_001925</name>
</gene>